<dbReference type="InterPro" id="IPR011706">
    <property type="entry name" value="Cu-oxidase_C"/>
</dbReference>
<gene>
    <name evidence="2" type="primary">cotA</name>
    <name evidence="2" type="ORF">MGMO_45c00560</name>
</gene>
<dbReference type="InterPro" id="IPR008972">
    <property type="entry name" value="Cupredoxin"/>
</dbReference>
<dbReference type="SUPFAM" id="SSF49503">
    <property type="entry name" value="Cupredoxins"/>
    <property type="match status" value="2"/>
</dbReference>
<dbReference type="eggNOG" id="COG2132">
    <property type="taxonomic scope" value="Bacteria"/>
</dbReference>
<keyword evidence="3" id="KW-1185">Reference proteome</keyword>
<dbReference type="AlphaFoldDB" id="V5BYA5"/>
<dbReference type="PATRIC" id="fig|1116472.3.peg.1376"/>
<dbReference type="PANTHER" id="PTHR48267:SF1">
    <property type="entry name" value="BILIRUBIN OXIDASE"/>
    <property type="match status" value="1"/>
</dbReference>
<dbReference type="GO" id="GO:0005507">
    <property type="term" value="F:copper ion binding"/>
    <property type="evidence" value="ECO:0007669"/>
    <property type="project" value="InterPro"/>
</dbReference>
<dbReference type="CDD" id="cd13868">
    <property type="entry name" value="CuRO_2_CotA_like"/>
    <property type="match status" value="1"/>
</dbReference>
<protein>
    <submittedName>
        <fullName evidence="2">Spore coat protein A</fullName>
    </submittedName>
</protein>
<evidence type="ECO:0000313" key="3">
    <source>
        <dbReference type="Proteomes" id="UP000017842"/>
    </source>
</evidence>
<dbReference type="Pfam" id="PF07731">
    <property type="entry name" value="Cu-oxidase_2"/>
    <property type="match status" value="1"/>
</dbReference>
<dbReference type="EMBL" id="AYLO01000044">
    <property type="protein sequence ID" value="ESS72824.1"/>
    <property type="molecule type" value="Genomic_DNA"/>
</dbReference>
<evidence type="ECO:0000259" key="1">
    <source>
        <dbReference type="Pfam" id="PF07731"/>
    </source>
</evidence>
<dbReference type="STRING" id="1116472.MGMO_45c00560"/>
<organism evidence="2 3">
    <name type="scientific">Methyloglobulus morosus KoM1</name>
    <dbReference type="NCBI Taxonomy" id="1116472"/>
    <lineage>
        <taxon>Bacteria</taxon>
        <taxon>Pseudomonadati</taxon>
        <taxon>Pseudomonadota</taxon>
        <taxon>Gammaproteobacteria</taxon>
        <taxon>Methylococcales</taxon>
        <taxon>Methylococcaceae</taxon>
        <taxon>Methyloglobulus</taxon>
    </lineage>
</organism>
<dbReference type="GO" id="GO:0016491">
    <property type="term" value="F:oxidoreductase activity"/>
    <property type="evidence" value="ECO:0007669"/>
    <property type="project" value="InterPro"/>
</dbReference>
<keyword evidence="2" id="KW-0946">Virion</keyword>
<proteinExistence type="predicted"/>
<dbReference type="Proteomes" id="UP000017842">
    <property type="component" value="Unassembled WGS sequence"/>
</dbReference>
<name>V5BYA5_9GAMM</name>
<dbReference type="InterPro" id="IPR045087">
    <property type="entry name" value="Cu-oxidase_fam"/>
</dbReference>
<dbReference type="PANTHER" id="PTHR48267">
    <property type="entry name" value="CUPREDOXIN SUPERFAMILY PROTEIN"/>
    <property type="match status" value="1"/>
</dbReference>
<dbReference type="Gene3D" id="2.60.40.420">
    <property type="entry name" value="Cupredoxins - blue copper proteins"/>
    <property type="match status" value="3"/>
</dbReference>
<dbReference type="CDD" id="cd13891">
    <property type="entry name" value="CuRO_3_CotA_like"/>
    <property type="match status" value="1"/>
</dbReference>
<feature type="domain" description="Plastocyanin-like" evidence="1">
    <location>
        <begin position="322"/>
        <end position="437"/>
    </location>
</feature>
<accession>V5BYA5</accession>
<evidence type="ECO:0000313" key="2">
    <source>
        <dbReference type="EMBL" id="ESS72824.1"/>
    </source>
</evidence>
<comment type="caution">
    <text evidence="2">The sequence shown here is derived from an EMBL/GenBank/DDBJ whole genome shotgun (WGS) entry which is preliminary data.</text>
</comment>
<sequence>MWFHDHTLGMTRSNVYTSLAGNYMLCGGMTDLPSLLLPQGKYEIPLLIHDRAFNSDGSLFYPGDRAFFEGVAKKDLKIPFIPSHTATGGNSDVSPIWNPEFFSNVILVNGNSWPSLDIEKRRYRFRILNASDSRFMILKIASDAIARPATAAVPFWVVGGDGGFQTKPKQVDSLLIAPAERLDVVVDFTHVPNGSPLYLINEGPDEPYGGGVGGADYEYSDPYTTGQVMQLNVVPKTSVDSSVPPHLIPALLPTQNLGNPRNVRKVSVNEMESGTVFANYNTDTNGNLKDIIESVTGVPFGPTISMLGTLDSFGAPAPFPWMDPITENPGNGTTEIWEIYNFTEDAHPIHMHLVEFQVVNREPLLSDTIAPLLPATPQGLVRGPEAWELGSKDTLIAYPGEVTRVKARFDRPGLYVWHCHILSHEDNDMMRPMCVGNQADCPVPLASH</sequence>
<reference evidence="2 3" key="1">
    <citation type="journal article" date="2013" name="Genome Announc.">
        <title>Draft Genome Sequence of the Methanotrophic Gammaproteobacterium Methyloglobulus morosus DSM 22980 Strain KoM1.</title>
        <authorList>
            <person name="Poehlein A."/>
            <person name="Deutzmann J.S."/>
            <person name="Daniel R."/>
            <person name="Simeonova D.D."/>
        </authorList>
    </citation>
    <scope>NUCLEOTIDE SEQUENCE [LARGE SCALE GENOMIC DNA]</scope>
    <source>
        <strain evidence="2 3">KoM1</strain>
    </source>
</reference>
<keyword evidence="2" id="KW-0167">Capsid protein</keyword>